<dbReference type="AlphaFoldDB" id="A0A0B7JJT0"/>
<proteinExistence type="predicted"/>
<evidence type="ECO:0000313" key="2">
    <source>
        <dbReference type="Proteomes" id="UP000241426"/>
    </source>
</evidence>
<reference evidence="1 2" key="1">
    <citation type="submission" date="2018-01" db="EMBL/GenBank/DDBJ databases">
        <title>Whole genome sequencing of Histamine producing bacteria.</title>
        <authorList>
            <person name="Butler K."/>
        </authorList>
    </citation>
    <scope>NUCLEOTIDE SEQUENCE [LARGE SCALE GENOMIC DNA]</scope>
    <source>
        <strain evidence="1 2">FS-7.2</strain>
    </source>
</reference>
<dbReference type="RefSeq" id="WP_036789874.1">
    <property type="nucleotide sequence ID" value="NZ_LN794353.1"/>
</dbReference>
<dbReference type="eggNOG" id="ENOG5032T0Z">
    <property type="taxonomic scope" value="Bacteria"/>
</dbReference>
<evidence type="ECO:0000313" key="1">
    <source>
        <dbReference type="EMBL" id="PSU99188.1"/>
    </source>
</evidence>
<protein>
    <submittedName>
        <fullName evidence="1">DUF3157 domain-containing protein</fullName>
    </submittedName>
</protein>
<dbReference type="EMBL" id="PYNF01000006">
    <property type="protein sequence ID" value="PSU99188.1"/>
    <property type="molecule type" value="Genomic_DNA"/>
</dbReference>
<sequence>MLNKTQLCGAIIALIASSSVWAADQTLTLNDGREVILHDNFTWQYKHQTNTPQTKQTLNVTTETPVIATSAAAIPIISASKGVTVELGAKKAIQQLSDSGVDILLSAAHYKNGTLVIPTMMTNQNSKSVVNVTMKVRLSDMQGQTIAAEDVTLWRAINRMPETYFRPKTQQQGKPISFKVPKSESYLIHAEVTNIDLR</sequence>
<dbReference type="Proteomes" id="UP000241426">
    <property type="component" value="Unassembled WGS sequence"/>
</dbReference>
<accession>A0A2T3KIP6</accession>
<dbReference type="InterPro" id="IPR021501">
    <property type="entry name" value="DUF3157"/>
</dbReference>
<comment type="caution">
    <text evidence="1">The sequence shown here is derived from an EMBL/GenBank/DDBJ whole genome shotgun (WGS) entry which is preliminary data.</text>
</comment>
<dbReference type="Pfam" id="PF11355">
    <property type="entry name" value="DUF3157"/>
    <property type="match status" value="1"/>
</dbReference>
<organism evidence="1 2">
    <name type="scientific">Photobacterium kishitanii</name>
    <dbReference type="NCBI Taxonomy" id="318456"/>
    <lineage>
        <taxon>Bacteria</taxon>
        <taxon>Pseudomonadati</taxon>
        <taxon>Pseudomonadota</taxon>
        <taxon>Gammaproteobacteria</taxon>
        <taxon>Vibrionales</taxon>
        <taxon>Vibrionaceae</taxon>
        <taxon>Photobacterium</taxon>
    </lineage>
</organism>
<accession>A0A0B7JJT0</accession>
<name>A0A0B7JJT0_9GAMM</name>
<gene>
    <name evidence="1" type="ORF">C9J27_09470</name>
</gene>
<dbReference type="GeneID" id="29946659"/>